<dbReference type="PROSITE" id="PS51257">
    <property type="entry name" value="PROKAR_LIPOPROTEIN"/>
    <property type="match status" value="1"/>
</dbReference>
<dbReference type="EMBL" id="AFPW01000010">
    <property type="protein sequence ID" value="EGQ16100.1"/>
    <property type="molecule type" value="Genomic_DNA"/>
</dbReference>
<keyword evidence="3 5" id="KW-1133">Transmembrane helix</keyword>
<evidence type="ECO:0000313" key="7">
    <source>
        <dbReference type="EMBL" id="EGQ16100.1"/>
    </source>
</evidence>
<feature type="transmembrane region" description="Helical" evidence="5">
    <location>
        <begin position="118"/>
        <end position="138"/>
    </location>
</feature>
<evidence type="ECO:0000313" key="8">
    <source>
        <dbReference type="Proteomes" id="UP000007820"/>
    </source>
</evidence>
<feature type="transmembrane region" description="Helical" evidence="5">
    <location>
        <begin position="150"/>
        <end position="173"/>
    </location>
</feature>
<feature type="transmembrane region" description="Helical" evidence="5">
    <location>
        <begin position="179"/>
        <end position="196"/>
    </location>
</feature>
<comment type="caution">
    <text evidence="7">The sequence shown here is derived from an EMBL/GenBank/DDBJ whole genome shotgun (WGS) entry which is preliminary data.</text>
</comment>
<dbReference type="Gene3D" id="2.30.30.60">
    <property type="match status" value="1"/>
</dbReference>
<gene>
    <name evidence="7" type="ORF">HMPREF9136_0786</name>
</gene>
<evidence type="ECO:0000259" key="6">
    <source>
        <dbReference type="Pfam" id="PF00924"/>
    </source>
</evidence>
<dbReference type="InterPro" id="IPR010920">
    <property type="entry name" value="LSM_dom_sf"/>
</dbReference>
<dbReference type="InterPro" id="IPR006685">
    <property type="entry name" value="MscS_channel_2nd"/>
</dbReference>
<evidence type="ECO:0000256" key="2">
    <source>
        <dbReference type="ARBA" id="ARBA00022692"/>
    </source>
</evidence>
<dbReference type="Proteomes" id="UP000007820">
    <property type="component" value="Unassembled WGS sequence"/>
</dbReference>
<evidence type="ECO:0000256" key="5">
    <source>
        <dbReference type="SAM" id="Phobius"/>
    </source>
</evidence>
<dbReference type="SUPFAM" id="SSF50182">
    <property type="entry name" value="Sm-like ribonucleoproteins"/>
    <property type="match status" value="1"/>
</dbReference>
<accession>F9D1Q8</accession>
<dbReference type="STRING" id="908937.Prede_0927"/>
<evidence type="ECO:0000256" key="4">
    <source>
        <dbReference type="ARBA" id="ARBA00023136"/>
    </source>
</evidence>
<dbReference type="InterPro" id="IPR023408">
    <property type="entry name" value="MscS_beta-dom_sf"/>
</dbReference>
<proteinExistence type="predicted"/>
<keyword evidence="2 5" id="KW-0812">Transmembrane</keyword>
<evidence type="ECO:0000256" key="3">
    <source>
        <dbReference type="ARBA" id="ARBA00022989"/>
    </source>
</evidence>
<dbReference type="PANTHER" id="PTHR30414:SF0">
    <property type="entry name" value="MINICONDUCTANCE MECHANOSENSITIVE CHANNEL YBDG"/>
    <property type="match status" value="1"/>
</dbReference>
<dbReference type="GO" id="GO:0005886">
    <property type="term" value="C:plasma membrane"/>
    <property type="evidence" value="ECO:0007669"/>
    <property type="project" value="TreeGrafter"/>
</dbReference>
<feature type="transmembrane region" description="Helical" evidence="5">
    <location>
        <begin position="36"/>
        <end position="57"/>
    </location>
</feature>
<sequence length="379" mass="42737">MFDHKIIGMEEIRIFVETLVQQWGISGCMVPVVRHALLIAVAALLALLADVLCRRILIPVVTRITRRTTAQWDDVVLGRPVLTAACGIVPAIVVWWLLPMVFYQFPTVREVLARVTAIYITLASVHLCLVFISSLHRLDNGCRTSMQQYILSFCSLLRVVVIFVAVIVVVAIALGRNPLTLLAGLGATSAVLMLVFKDTIEGLVAGIRLTSADMMHVGDWITVPVAGANGIVTEMSLTTVKVRNFDNTIVTVSPTTLVGGSFQNWKGMQASAGRRVKRMVYYDFHSIRFVDDDRRETNMARYRRAVEQYLAECAWVNHDMLLMVRQLEATQSGLPLEFYFFLKDKEWKTYEHQLAAIMEYVYALAPEYGLKVYQQYPEQ</sequence>
<name>F9D1Q8_PREDD</name>
<comment type="subcellular location">
    <subcellularLocation>
        <location evidence="1">Membrane</location>
    </subcellularLocation>
</comment>
<dbReference type="Pfam" id="PF00924">
    <property type="entry name" value="MS_channel_2nd"/>
    <property type="match status" value="1"/>
</dbReference>
<protein>
    <submittedName>
        <fullName evidence="7">Small conductance mechanosensitive ion channel family transporter</fullName>
    </submittedName>
</protein>
<organism evidence="7 8">
    <name type="scientific">Prevotella dentalis (strain ATCC 49559 / DSM 3688 / JCM 13448 / NCTC 12043 / ES 2772)</name>
    <name type="common">Mitsuokella dentalis</name>
    <dbReference type="NCBI Taxonomy" id="908937"/>
    <lineage>
        <taxon>Bacteria</taxon>
        <taxon>Pseudomonadati</taxon>
        <taxon>Bacteroidota</taxon>
        <taxon>Bacteroidia</taxon>
        <taxon>Bacteroidales</taxon>
        <taxon>Prevotellaceae</taxon>
        <taxon>Prevotella</taxon>
    </lineage>
</organism>
<keyword evidence="4 5" id="KW-0472">Membrane</keyword>
<feature type="transmembrane region" description="Helical" evidence="5">
    <location>
        <begin position="77"/>
        <end position="98"/>
    </location>
</feature>
<reference evidence="7 8" key="1">
    <citation type="submission" date="2011-04" db="EMBL/GenBank/DDBJ databases">
        <authorList>
            <person name="Muzny D."/>
            <person name="Qin X."/>
            <person name="Deng J."/>
            <person name="Jiang H."/>
            <person name="Liu Y."/>
            <person name="Qu J."/>
            <person name="Song X.-Z."/>
            <person name="Zhang L."/>
            <person name="Thornton R."/>
            <person name="Coyle M."/>
            <person name="Francisco L."/>
            <person name="Jackson L."/>
            <person name="Javaid M."/>
            <person name="Korchina V."/>
            <person name="Kovar C."/>
            <person name="Mata R."/>
            <person name="Mathew T."/>
            <person name="Ngo R."/>
            <person name="Nguyen L."/>
            <person name="Nguyen N."/>
            <person name="Okwuonu G."/>
            <person name="Ongeri F."/>
            <person name="Pham C."/>
            <person name="Simmons D."/>
            <person name="Wilczek-Boney K."/>
            <person name="Hale W."/>
            <person name="Jakkamsetti A."/>
            <person name="Pham P."/>
            <person name="Ruth R."/>
            <person name="San Lucas F."/>
            <person name="Warren J."/>
            <person name="Zhang J."/>
            <person name="Zhao Z."/>
            <person name="Zhou C."/>
            <person name="Zhu D."/>
            <person name="Lee S."/>
            <person name="Bess C."/>
            <person name="Blankenburg K."/>
            <person name="Forbes L."/>
            <person name="Fu Q."/>
            <person name="Gubbala S."/>
            <person name="Hirani K."/>
            <person name="Jayaseelan J.C."/>
            <person name="Lara F."/>
            <person name="Munidasa M."/>
            <person name="Palculict T."/>
            <person name="Patil S."/>
            <person name="Pu L.-L."/>
            <person name="Saada N."/>
            <person name="Tang L."/>
            <person name="Weissenberger G."/>
            <person name="Zhu Y."/>
            <person name="Hemphill L."/>
            <person name="Shang Y."/>
            <person name="Youmans B."/>
            <person name="Ayvaz T."/>
            <person name="Ross M."/>
            <person name="Santibanez J."/>
            <person name="Aqrawi P."/>
            <person name="Gross S."/>
            <person name="Joshi V."/>
            <person name="Fowler G."/>
            <person name="Nazareth L."/>
            <person name="Reid J."/>
            <person name="Worley K."/>
            <person name="Petrosino J."/>
            <person name="Highlander S."/>
            <person name="Gibbs R."/>
        </authorList>
    </citation>
    <scope>NUCLEOTIDE SEQUENCE [LARGE SCALE GENOMIC DNA]</scope>
    <source>
        <strain evidence="7 8">DSM 3688</strain>
    </source>
</reference>
<dbReference type="GO" id="GO:0008381">
    <property type="term" value="F:mechanosensitive monoatomic ion channel activity"/>
    <property type="evidence" value="ECO:0007669"/>
    <property type="project" value="InterPro"/>
</dbReference>
<dbReference type="GO" id="GO:0071470">
    <property type="term" value="P:cellular response to osmotic stress"/>
    <property type="evidence" value="ECO:0007669"/>
    <property type="project" value="InterPro"/>
</dbReference>
<feature type="domain" description="Mechanosensitive ion channel MscS" evidence="6">
    <location>
        <begin position="198"/>
        <end position="266"/>
    </location>
</feature>
<evidence type="ECO:0000256" key="1">
    <source>
        <dbReference type="ARBA" id="ARBA00004370"/>
    </source>
</evidence>
<dbReference type="eggNOG" id="COG0668">
    <property type="taxonomic scope" value="Bacteria"/>
</dbReference>
<dbReference type="AlphaFoldDB" id="F9D1Q8"/>
<dbReference type="PANTHER" id="PTHR30414">
    <property type="entry name" value="MINICONDUCTANCE MECHANOSENSITIVE CHANNEL YBDG"/>
    <property type="match status" value="1"/>
</dbReference>
<dbReference type="InterPro" id="IPR030192">
    <property type="entry name" value="YbdG"/>
</dbReference>